<sequence>MNLHHYDATGLAALIRSGELSAAEAIEYSCQRIETLNPALNAIVRTRFDKARNELNTIDLKAPFAGVPFLTKDLMAAINGEVLGAGCASLQHRVMKHDANLVKRFRQAGLVILGQTNTPELGIMGITEPKAHGACRNPWDTGYTPGGSSGGSAAAVAAGLVPMASAGDGGGSIRIPASCCGLFGLKPSRNRQPLGPDIREAWGGAVVEHVLTRSVRDSAAMLDITNGTDAGASVPVGRESGFLAASQQPYQGQYRIAYSKASPIGSDVHPDCIAALDDALLLLESLGHHVEEVTLPVEADRLASGYLTVLLGQVAKDVSLMASELGVKPRQLDIELPTEALYRIGRRLSARDYLLAQEYWNTLARSMGQLHCDYDFLLTPTLAAPPQPVGALYPSTVEQMSMRLLRIPGVSDISLKLGLVEQMAAKMLEKLPFTQIANLTGQPSMNVPFYQNTAGLPIGVQFTAAMGHEKSLFQLAGQLEQARDWKTRWPVMAA</sequence>
<dbReference type="InterPro" id="IPR036928">
    <property type="entry name" value="AS_sf"/>
</dbReference>
<dbReference type="PANTHER" id="PTHR11895:SF7">
    <property type="entry name" value="GLUTAMYL-TRNA(GLN) AMIDOTRANSFERASE SUBUNIT A, MITOCHONDRIAL"/>
    <property type="match status" value="1"/>
</dbReference>
<reference evidence="3 4" key="1">
    <citation type="submission" date="2019-11" db="EMBL/GenBank/DDBJ databases">
        <authorList>
            <person name="Holert J."/>
        </authorList>
    </citation>
    <scope>NUCLEOTIDE SEQUENCE [LARGE SCALE GENOMIC DNA]</scope>
    <source>
        <strain evidence="3">SB11_3</strain>
    </source>
</reference>
<dbReference type="SUPFAM" id="SSF75304">
    <property type="entry name" value="Amidase signature (AS) enzymes"/>
    <property type="match status" value="1"/>
</dbReference>
<name>A0A5S9PT77_9GAMM</name>
<keyword evidence="4" id="KW-1185">Reference proteome</keyword>
<evidence type="ECO:0000313" key="3">
    <source>
        <dbReference type="EMBL" id="CAA0107590.1"/>
    </source>
</evidence>
<evidence type="ECO:0000313" key="4">
    <source>
        <dbReference type="Proteomes" id="UP000441399"/>
    </source>
</evidence>
<dbReference type="InterPro" id="IPR000120">
    <property type="entry name" value="Amidase"/>
</dbReference>
<dbReference type="GO" id="GO:0019874">
    <property type="term" value="F:6-aminohexanoate-cyclic-dimer hydrolase activity"/>
    <property type="evidence" value="ECO:0007669"/>
    <property type="project" value="UniProtKB-EC"/>
</dbReference>
<dbReference type="Gene3D" id="3.90.1300.10">
    <property type="entry name" value="Amidase signature (AS) domain"/>
    <property type="match status" value="1"/>
</dbReference>
<dbReference type="Pfam" id="PF01425">
    <property type="entry name" value="Amidase"/>
    <property type="match status" value="1"/>
</dbReference>
<dbReference type="PROSITE" id="PS00571">
    <property type="entry name" value="AMIDASES"/>
    <property type="match status" value="1"/>
</dbReference>
<dbReference type="OrthoDB" id="8872210at2"/>
<dbReference type="PANTHER" id="PTHR11895">
    <property type="entry name" value="TRANSAMIDASE"/>
    <property type="match status" value="1"/>
</dbReference>
<dbReference type="Proteomes" id="UP000441399">
    <property type="component" value="Unassembled WGS sequence"/>
</dbReference>
<accession>A0A5S9PT77</accession>
<dbReference type="InterPro" id="IPR023631">
    <property type="entry name" value="Amidase_dom"/>
</dbReference>
<dbReference type="AlphaFoldDB" id="A0A5S9PT77"/>
<feature type="domain" description="Amidase" evidence="2">
    <location>
        <begin position="24"/>
        <end position="472"/>
    </location>
</feature>
<comment type="similarity">
    <text evidence="1">Belongs to the amidase family.</text>
</comment>
<organism evidence="3 4">
    <name type="scientific">BD1-7 clade bacterium</name>
    <dbReference type="NCBI Taxonomy" id="2029982"/>
    <lineage>
        <taxon>Bacteria</taxon>
        <taxon>Pseudomonadati</taxon>
        <taxon>Pseudomonadota</taxon>
        <taxon>Gammaproteobacteria</taxon>
        <taxon>Cellvibrionales</taxon>
        <taxon>Spongiibacteraceae</taxon>
        <taxon>BD1-7 clade</taxon>
    </lineage>
</organism>
<dbReference type="EC" id="3.5.2.12" evidence="3"/>
<keyword evidence="3" id="KW-0378">Hydrolase</keyword>
<dbReference type="InterPro" id="IPR020556">
    <property type="entry name" value="Amidase_CS"/>
</dbReference>
<evidence type="ECO:0000256" key="1">
    <source>
        <dbReference type="ARBA" id="ARBA00009199"/>
    </source>
</evidence>
<proteinExistence type="inferred from homology"/>
<gene>
    <name evidence="3" type="primary">nylA</name>
    <name evidence="3" type="ORF">OPDIPICF_01219</name>
</gene>
<evidence type="ECO:0000259" key="2">
    <source>
        <dbReference type="Pfam" id="PF01425"/>
    </source>
</evidence>
<protein>
    <submittedName>
        <fullName evidence="3">6-aminohexanoate-cyclic-dimer hydrolase</fullName>
        <ecNumber evidence="3">3.5.2.12</ecNumber>
    </submittedName>
</protein>
<dbReference type="EMBL" id="CACSIO010000012">
    <property type="protein sequence ID" value="CAA0107590.1"/>
    <property type="molecule type" value="Genomic_DNA"/>
</dbReference>